<comment type="caution">
    <text evidence="2">The sequence shown here is derived from an EMBL/GenBank/DDBJ whole genome shotgun (WGS) entry which is preliminary data.</text>
</comment>
<keyword evidence="1" id="KW-0472">Membrane</keyword>
<keyword evidence="1" id="KW-0812">Transmembrane</keyword>
<protein>
    <submittedName>
        <fullName evidence="2">Uncharacterized protein</fullName>
    </submittedName>
</protein>
<proteinExistence type="predicted"/>
<dbReference type="EMBL" id="JANFNG010000022">
    <property type="protein sequence ID" value="MCQ4083486.1"/>
    <property type="molecule type" value="Genomic_DNA"/>
</dbReference>
<name>A0ABT1Q0M7_9ACTN</name>
<evidence type="ECO:0000256" key="1">
    <source>
        <dbReference type="SAM" id="Phobius"/>
    </source>
</evidence>
<evidence type="ECO:0000313" key="3">
    <source>
        <dbReference type="Proteomes" id="UP001057702"/>
    </source>
</evidence>
<feature type="transmembrane region" description="Helical" evidence="1">
    <location>
        <begin position="19"/>
        <end position="39"/>
    </location>
</feature>
<dbReference type="Proteomes" id="UP001057702">
    <property type="component" value="Unassembled WGS sequence"/>
</dbReference>
<accession>A0ABT1Q0M7</accession>
<keyword evidence="1" id="KW-1133">Transmembrane helix</keyword>
<gene>
    <name evidence="2" type="ORF">NGB36_23540</name>
</gene>
<keyword evidence="3" id="KW-1185">Reference proteome</keyword>
<reference evidence="2" key="1">
    <citation type="submission" date="2022-06" db="EMBL/GenBank/DDBJ databases">
        <title>Draft genome sequence of Streptomyces sp. RB6PN25 isolated from peat swamp forest in Thailand.</title>
        <authorList>
            <person name="Duangmal K."/>
            <person name="Klaysubun C."/>
        </authorList>
    </citation>
    <scope>NUCLEOTIDE SEQUENCE</scope>
    <source>
        <strain evidence="2">RB6PN25</strain>
    </source>
</reference>
<dbReference type="RefSeq" id="WP_255922446.1">
    <property type="nucleotide sequence ID" value="NZ_JANFNG010000022.1"/>
</dbReference>
<sequence length="61" mass="6683">MDDRCAAVHPIAAAYQANWPVGFFVTAFAFAAYVLAHAVRWARETYRKTQAQKPLAAAEAA</sequence>
<evidence type="ECO:0000313" key="2">
    <source>
        <dbReference type="EMBL" id="MCQ4083486.1"/>
    </source>
</evidence>
<organism evidence="2 3">
    <name type="scientific">Streptomyces humicola</name>
    <dbReference type="NCBI Taxonomy" id="2953240"/>
    <lineage>
        <taxon>Bacteria</taxon>
        <taxon>Bacillati</taxon>
        <taxon>Actinomycetota</taxon>
        <taxon>Actinomycetes</taxon>
        <taxon>Kitasatosporales</taxon>
        <taxon>Streptomycetaceae</taxon>
        <taxon>Streptomyces</taxon>
    </lineage>
</organism>